<organism evidence="3 4">
    <name type="scientific">Geomicrobium sediminis</name>
    <dbReference type="NCBI Taxonomy" id="1347788"/>
    <lineage>
        <taxon>Bacteria</taxon>
        <taxon>Bacillati</taxon>
        <taxon>Bacillota</taxon>
        <taxon>Bacilli</taxon>
        <taxon>Bacillales</taxon>
        <taxon>Geomicrobium</taxon>
    </lineage>
</organism>
<comment type="similarity">
    <text evidence="1">Belongs to the peptidase S13 family.</text>
</comment>
<dbReference type="EMBL" id="JAFBEC010000019">
    <property type="protein sequence ID" value="MBM7634952.1"/>
    <property type="molecule type" value="Genomic_DNA"/>
</dbReference>
<accession>A0ABS2PI46</accession>
<dbReference type="Proteomes" id="UP000741863">
    <property type="component" value="Unassembled WGS sequence"/>
</dbReference>
<dbReference type="InterPro" id="IPR012338">
    <property type="entry name" value="Beta-lactam/transpept-like"/>
</dbReference>
<name>A0ABS2PI46_9BACL</name>
<dbReference type="NCBIfam" id="TIGR00666">
    <property type="entry name" value="PBP4"/>
    <property type="match status" value="1"/>
</dbReference>
<proteinExistence type="inferred from homology"/>
<dbReference type="PRINTS" id="PR00922">
    <property type="entry name" value="DADACBPTASE3"/>
</dbReference>
<keyword evidence="4" id="KW-1185">Reference proteome</keyword>
<dbReference type="RefSeq" id="WP_204699697.1">
    <property type="nucleotide sequence ID" value="NZ_JAFBEC010000019.1"/>
</dbReference>
<gene>
    <name evidence="3" type="ORF">JOD17_004079</name>
</gene>
<comment type="caution">
    <text evidence="3">The sequence shown here is derived from an EMBL/GenBank/DDBJ whole genome shotgun (WGS) entry which is preliminary data.</text>
</comment>
<reference evidence="3 4" key="1">
    <citation type="submission" date="2021-01" db="EMBL/GenBank/DDBJ databases">
        <title>Genomic Encyclopedia of Type Strains, Phase IV (KMG-IV): sequencing the most valuable type-strain genomes for metagenomic binning, comparative biology and taxonomic classification.</title>
        <authorList>
            <person name="Goeker M."/>
        </authorList>
    </citation>
    <scope>NUCLEOTIDE SEQUENCE [LARGE SCALE GENOMIC DNA]</scope>
    <source>
        <strain evidence="3 4">DSM 25540</strain>
    </source>
</reference>
<evidence type="ECO:0000256" key="1">
    <source>
        <dbReference type="ARBA" id="ARBA00006096"/>
    </source>
</evidence>
<dbReference type="PANTHER" id="PTHR30023:SF0">
    <property type="entry name" value="PENICILLIN-SENSITIVE CARBOXYPEPTIDASE A"/>
    <property type="match status" value="1"/>
</dbReference>
<dbReference type="GO" id="GO:0009002">
    <property type="term" value="F:serine-type D-Ala-D-Ala carboxypeptidase activity"/>
    <property type="evidence" value="ECO:0007669"/>
    <property type="project" value="UniProtKB-EC"/>
</dbReference>
<keyword evidence="3" id="KW-0121">Carboxypeptidase</keyword>
<dbReference type="Gene3D" id="3.50.80.20">
    <property type="entry name" value="D-Ala-D-Ala carboxypeptidase C, peptidase S13"/>
    <property type="match status" value="1"/>
</dbReference>
<dbReference type="Gene3D" id="3.40.710.10">
    <property type="entry name" value="DD-peptidase/beta-lactamase superfamily"/>
    <property type="match status" value="1"/>
</dbReference>
<dbReference type="EC" id="3.4.16.4" evidence="3"/>
<dbReference type="EC" id="3.4.21.-" evidence="3"/>
<protein>
    <submittedName>
        <fullName evidence="3">D-alanyl-D-alanine carboxypeptidase/D-alanyl-D-alanine-endopeptidase (Penicillin-binding protein 4)</fullName>
        <ecNumber evidence="3">3.4.16.4</ecNumber>
        <ecNumber evidence="3">3.4.21.-</ecNumber>
    </submittedName>
</protein>
<keyword evidence="3" id="KW-0645">Protease</keyword>
<dbReference type="Pfam" id="PF02113">
    <property type="entry name" value="Peptidase_S13"/>
    <property type="match status" value="1"/>
</dbReference>
<dbReference type="SUPFAM" id="SSF56601">
    <property type="entry name" value="beta-lactamase/transpeptidase-like"/>
    <property type="match status" value="1"/>
</dbReference>
<evidence type="ECO:0000313" key="4">
    <source>
        <dbReference type="Proteomes" id="UP000741863"/>
    </source>
</evidence>
<evidence type="ECO:0000313" key="3">
    <source>
        <dbReference type="EMBL" id="MBM7634952.1"/>
    </source>
</evidence>
<dbReference type="PANTHER" id="PTHR30023">
    <property type="entry name" value="D-ALANYL-D-ALANINE CARBOXYPEPTIDASE"/>
    <property type="match status" value="1"/>
</dbReference>
<sequence length="506" mass="55030">MRTSHITKVGLLTLIVGGTLQLGLSSELQGEEEASAKIELRNDLLEILDTEQLQSALPGVHVRHSETGEELFSYNSDISLAPASGQKLLVGATALDVLGPEFTFETGVYTDGYTRGSILHGNIYLKGGGDPTLLASDFDQLAKELHNQGIRMVQGDIIADDTYFDDTRLSLDLSWANQRGQVGAQVSALSFAPDAALISDVALDRYNTASVYVEVHPGEEPGDEAEIKVTPESDYYSIDNQMITVEEDGDRQLAGWGRDHGTNDIFFEGTIPVGGNSFNQYVSIWEPTNLAVDLFAEGLKDARVRVNGDVVLGETPEDAEALFIHESMTLEELMIPYMKFSQNSHSEHLTKALGQEVYGEGSWDKGLDVVEEYLDSAGVNTNVVQLRDGSGMSHLNAIPTEEMTQFLLHAQDEEWFDIFYGSLPVAAESDHYVGGTLRTRMADTAAASNVAAKTGSLTSKSSLSGYVTDADGEEWIFSIIMNNYIGSSPTAVENDIAIRLAEYEAD</sequence>
<keyword evidence="2 3" id="KW-0378">Hydrolase</keyword>
<evidence type="ECO:0000256" key="2">
    <source>
        <dbReference type="ARBA" id="ARBA00022801"/>
    </source>
</evidence>
<dbReference type="InterPro" id="IPR000667">
    <property type="entry name" value="Peptidase_S13"/>
</dbReference>